<evidence type="ECO:0000313" key="2">
    <source>
        <dbReference type="Proteomes" id="UP001055879"/>
    </source>
</evidence>
<dbReference type="EMBL" id="CM042050">
    <property type="protein sequence ID" value="KAI3734483.1"/>
    <property type="molecule type" value="Genomic_DNA"/>
</dbReference>
<protein>
    <submittedName>
        <fullName evidence="1">Uncharacterized protein</fullName>
    </submittedName>
</protein>
<accession>A0ACB9CJJ0</accession>
<proteinExistence type="predicted"/>
<dbReference type="Proteomes" id="UP001055879">
    <property type="component" value="Linkage Group LG04"/>
</dbReference>
<evidence type="ECO:0000313" key="1">
    <source>
        <dbReference type="EMBL" id="KAI3734483.1"/>
    </source>
</evidence>
<organism evidence="1 2">
    <name type="scientific">Arctium lappa</name>
    <name type="common">Greater burdock</name>
    <name type="synonym">Lappa major</name>
    <dbReference type="NCBI Taxonomy" id="4217"/>
    <lineage>
        <taxon>Eukaryota</taxon>
        <taxon>Viridiplantae</taxon>
        <taxon>Streptophyta</taxon>
        <taxon>Embryophyta</taxon>
        <taxon>Tracheophyta</taxon>
        <taxon>Spermatophyta</taxon>
        <taxon>Magnoliopsida</taxon>
        <taxon>eudicotyledons</taxon>
        <taxon>Gunneridae</taxon>
        <taxon>Pentapetalae</taxon>
        <taxon>asterids</taxon>
        <taxon>campanulids</taxon>
        <taxon>Asterales</taxon>
        <taxon>Asteraceae</taxon>
        <taxon>Carduoideae</taxon>
        <taxon>Cardueae</taxon>
        <taxon>Arctiinae</taxon>
        <taxon>Arctium</taxon>
    </lineage>
</organism>
<sequence length="164" mass="19072">MVPMTQVESIGINVFAFLMASWRNRQEHLHHHFCSISISFAIVGFFSSVVPHTIRFSRFPQINDSLSLFLLLLTKTQIRPSTFCYEFLQLGIFFPHIWVSTSISTLQGVDNEFILWEPKMKEQSPGEFISQDSHRFMIVEDYLVSNYVIKNLFHLSGLSSIHDR</sequence>
<keyword evidence="2" id="KW-1185">Reference proteome</keyword>
<gene>
    <name evidence="1" type="ORF">L6452_13953</name>
</gene>
<reference evidence="2" key="1">
    <citation type="journal article" date="2022" name="Mol. Ecol. Resour.">
        <title>The genomes of chicory, endive, great burdock and yacon provide insights into Asteraceae palaeo-polyploidization history and plant inulin production.</title>
        <authorList>
            <person name="Fan W."/>
            <person name="Wang S."/>
            <person name="Wang H."/>
            <person name="Wang A."/>
            <person name="Jiang F."/>
            <person name="Liu H."/>
            <person name="Zhao H."/>
            <person name="Xu D."/>
            <person name="Zhang Y."/>
        </authorList>
    </citation>
    <scope>NUCLEOTIDE SEQUENCE [LARGE SCALE GENOMIC DNA]</scope>
    <source>
        <strain evidence="2">cv. Niubang</strain>
    </source>
</reference>
<reference evidence="1 2" key="2">
    <citation type="journal article" date="2022" name="Mol. Ecol. Resour.">
        <title>The genomes of chicory, endive, great burdock and yacon provide insights into Asteraceae paleo-polyploidization history and plant inulin production.</title>
        <authorList>
            <person name="Fan W."/>
            <person name="Wang S."/>
            <person name="Wang H."/>
            <person name="Wang A."/>
            <person name="Jiang F."/>
            <person name="Liu H."/>
            <person name="Zhao H."/>
            <person name="Xu D."/>
            <person name="Zhang Y."/>
        </authorList>
    </citation>
    <scope>NUCLEOTIDE SEQUENCE [LARGE SCALE GENOMIC DNA]</scope>
    <source>
        <strain evidence="2">cv. Niubang</strain>
    </source>
</reference>
<name>A0ACB9CJJ0_ARCLA</name>
<comment type="caution">
    <text evidence="1">The sequence shown here is derived from an EMBL/GenBank/DDBJ whole genome shotgun (WGS) entry which is preliminary data.</text>
</comment>